<name>A0A8T7LU78_9CHLR</name>
<sequence>MGKEITTTQLRAELSHLLDMLDSGETHFIIKRNNQASAVLLSMDKFRDIMQTLETLRTLEFIGQPELEASSFQDYLNSLLRADNHLSNENNLPLPDDFTDETAESPSLISLPGNPDKEKETKVLREGSVEEAAAKLGIRLIK</sequence>
<feature type="compositionally biased region" description="Basic and acidic residues" evidence="3">
    <location>
        <begin position="115"/>
        <end position="125"/>
    </location>
</feature>
<evidence type="ECO:0000256" key="2">
    <source>
        <dbReference type="RuleBase" id="RU362080"/>
    </source>
</evidence>
<comment type="function">
    <text evidence="2">Antitoxin component of a type II toxin-antitoxin (TA) system.</text>
</comment>
<organism evidence="4 6">
    <name type="scientific">Candidatus Chlorohelix allophototropha</name>
    <dbReference type="NCBI Taxonomy" id="3003348"/>
    <lineage>
        <taxon>Bacteria</taxon>
        <taxon>Bacillati</taxon>
        <taxon>Chloroflexota</taxon>
        <taxon>Chloroflexia</taxon>
        <taxon>Candidatus Chloroheliales</taxon>
        <taxon>Candidatus Chloroheliaceae</taxon>
        <taxon>Candidatus Chlorohelix</taxon>
    </lineage>
</organism>
<evidence type="ECO:0000313" key="5">
    <source>
        <dbReference type="EMBL" id="WJW66289.1"/>
    </source>
</evidence>
<dbReference type="Proteomes" id="UP001431572">
    <property type="component" value="Chromosome 1"/>
</dbReference>
<evidence type="ECO:0000256" key="3">
    <source>
        <dbReference type="SAM" id="MobiDB-lite"/>
    </source>
</evidence>
<dbReference type="EMBL" id="JACATZ010000001">
    <property type="protein sequence ID" value="NWJ44397.1"/>
    <property type="molecule type" value="Genomic_DNA"/>
</dbReference>
<accession>A0A8T7LU78</accession>
<dbReference type="InterPro" id="IPR006442">
    <property type="entry name" value="Antitoxin_Phd/YefM"/>
</dbReference>
<dbReference type="EMBL" id="CP128399">
    <property type="protein sequence ID" value="WJW66289.1"/>
    <property type="molecule type" value="Genomic_DNA"/>
</dbReference>
<dbReference type="Gene3D" id="3.40.1620.10">
    <property type="entry name" value="YefM-like domain"/>
    <property type="match status" value="1"/>
</dbReference>
<reference evidence="5" key="2">
    <citation type="journal article" date="2024" name="Nature">
        <title>Anoxygenic phototroph of the Chloroflexota uses a type I reaction centre.</title>
        <authorList>
            <person name="Tsuji J.M."/>
            <person name="Shaw N.A."/>
            <person name="Nagashima S."/>
            <person name="Venkiteswaran J.J."/>
            <person name="Schiff S.L."/>
            <person name="Watanabe T."/>
            <person name="Fukui M."/>
            <person name="Hanada S."/>
            <person name="Tank M."/>
            <person name="Neufeld J.D."/>
        </authorList>
    </citation>
    <scope>NUCLEOTIDE SEQUENCE</scope>
    <source>
        <strain evidence="5">L227-S17</strain>
    </source>
</reference>
<dbReference type="RefSeq" id="WP_341468173.1">
    <property type="nucleotide sequence ID" value="NZ_CP128399.1"/>
</dbReference>
<dbReference type="Proteomes" id="UP000521676">
    <property type="component" value="Unassembled WGS sequence"/>
</dbReference>
<protein>
    <recommendedName>
        <fullName evidence="2">Antitoxin</fullName>
    </recommendedName>
</protein>
<dbReference type="Pfam" id="PF02604">
    <property type="entry name" value="PhdYeFM_antitox"/>
    <property type="match status" value="1"/>
</dbReference>
<dbReference type="InterPro" id="IPR036165">
    <property type="entry name" value="YefM-like_sf"/>
</dbReference>
<dbReference type="SUPFAM" id="SSF143120">
    <property type="entry name" value="YefM-like"/>
    <property type="match status" value="1"/>
</dbReference>
<evidence type="ECO:0000313" key="6">
    <source>
        <dbReference type="Proteomes" id="UP000521676"/>
    </source>
</evidence>
<reference evidence="4 6" key="1">
    <citation type="submission" date="2020-06" db="EMBL/GenBank/DDBJ databases">
        <title>Anoxygenic phototrophic Chloroflexota member uses a Type I reaction center.</title>
        <authorList>
            <person name="Tsuji J.M."/>
            <person name="Shaw N.A."/>
            <person name="Nagashima S."/>
            <person name="Venkiteswaran J."/>
            <person name="Schiff S.L."/>
            <person name="Hanada S."/>
            <person name="Tank M."/>
            <person name="Neufeld J.D."/>
        </authorList>
    </citation>
    <scope>NUCLEOTIDE SEQUENCE [LARGE SCALE GENOMIC DNA]</scope>
    <source>
        <strain evidence="4">L227-S17</strain>
    </source>
</reference>
<keyword evidence="7" id="KW-1185">Reference proteome</keyword>
<evidence type="ECO:0000313" key="4">
    <source>
        <dbReference type="EMBL" id="NWJ44397.1"/>
    </source>
</evidence>
<dbReference type="AlphaFoldDB" id="A0A8T7LU78"/>
<feature type="region of interest" description="Disordered" evidence="3">
    <location>
        <begin position="86"/>
        <end position="125"/>
    </location>
</feature>
<proteinExistence type="inferred from homology"/>
<evidence type="ECO:0000256" key="1">
    <source>
        <dbReference type="ARBA" id="ARBA00009981"/>
    </source>
</evidence>
<evidence type="ECO:0000313" key="7">
    <source>
        <dbReference type="Proteomes" id="UP001431572"/>
    </source>
</evidence>
<comment type="similarity">
    <text evidence="1 2">Belongs to the phD/YefM antitoxin family.</text>
</comment>
<gene>
    <name evidence="4" type="ORF">HXX08_00815</name>
    <name evidence="5" type="ORF">OZ401_002082</name>
</gene>